<sequence>MSSRDLAAAACAMERARMRWERTASDADYIAFLEAEGRWQRCRIAELLAAVRDRSRVEQRRRVACAS</sequence>
<gene>
    <name evidence="1" type="ORF">C8N35_11522</name>
</gene>
<comment type="caution">
    <text evidence="1">The sequence shown here is derived from an EMBL/GenBank/DDBJ whole genome shotgun (WGS) entry which is preliminary data.</text>
</comment>
<reference evidence="1 2" key="1">
    <citation type="submission" date="2018-04" db="EMBL/GenBank/DDBJ databases">
        <title>Genomic Encyclopedia of Archaeal and Bacterial Type Strains, Phase II (KMG-II): from individual species to whole genera.</title>
        <authorList>
            <person name="Goeker M."/>
        </authorList>
    </citation>
    <scope>NUCLEOTIDE SEQUENCE [LARGE SCALE GENOMIC DNA]</scope>
    <source>
        <strain evidence="1 2">DSM 23382</strain>
    </source>
</reference>
<keyword evidence="2" id="KW-1185">Reference proteome</keyword>
<organism evidence="1 2">
    <name type="scientific">Breoghania corrubedonensis</name>
    <dbReference type="NCBI Taxonomy" id="665038"/>
    <lineage>
        <taxon>Bacteria</taxon>
        <taxon>Pseudomonadati</taxon>
        <taxon>Pseudomonadota</taxon>
        <taxon>Alphaproteobacteria</taxon>
        <taxon>Hyphomicrobiales</taxon>
        <taxon>Stappiaceae</taxon>
        <taxon>Breoghania</taxon>
    </lineage>
</organism>
<dbReference type="RefSeq" id="WP_107992035.1">
    <property type="nucleotide sequence ID" value="NZ_QAYG01000015.1"/>
</dbReference>
<evidence type="ECO:0000313" key="2">
    <source>
        <dbReference type="Proteomes" id="UP000244081"/>
    </source>
</evidence>
<protein>
    <submittedName>
        <fullName evidence="1">Uncharacterized protein</fullName>
    </submittedName>
</protein>
<proteinExistence type="predicted"/>
<dbReference type="EMBL" id="QAYG01000015">
    <property type="protein sequence ID" value="PTW53902.1"/>
    <property type="molecule type" value="Genomic_DNA"/>
</dbReference>
<dbReference type="Proteomes" id="UP000244081">
    <property type="component" value="Unassembled WGS sequence"/>
</dbReference>
<accession>A0A2T5UQY3</accession>
<evidence type="ECO:0000313" key="1">
    <source>
        <dbReference type="EMBL" id="PTW53902.1"/>
    </source>
</evidence>
<name>A0A2T5UQY3_9HYPH</name>
<dbReference type="AlphaFoldDB" id="A0A2T5UQY3"/>